<dbReference type="InterPro" id="IPR001841">
    <property type="entry name" value="Znf_RING"/>
</dbReference>
<feature type="compositionally biased region" description="Basic and acidic residues" evidence="8">
    <location>
        <begin position="1"/>
        <end position="37"/>
    </location>
</feature>
<feature type="domain" description="JmjC" evidence="10">
    <location>
        <begin position="608"/>
        <end position="863"/>
    </location>
</feature>
<dbReference type="GO" id="GO:0032454">
    <property type="term" value="F:histone H3K9 demethylase activity"/>
    <property type="evidence" value="ECO:0007669"/>
    <property type="project" value="InterPro"/>
</dbReference>
<keyword evidence="5" id="KW-0804">Transcription</keyword>
<evidence type="ECO:0000259" key="9">
    <source>
        <dbReference type="PROSITE" id="PS50089"/>
    </source>
</evidence>
<dbReference type="PANTHER" id="PTHR12549:SF37">
    <property type="entry name" value="LYSINE-SPECIFIC DEMETHYLASE JMJ26"/>
    <property type="match status" value="1"/>
</dbReference>
<gene>
    <name evidence="11" type="ORF">M0R45_012844</name>
</gene>
<feature type="region of interest" description="Disordered" evidence="8">
    <location>
        <begin position="700"/>
        <end position="744"/>
    </location>
</feature>
<comment type="similarity">
    <text evidence="2">Belongs to the JARID1 histone demethylase family.</text>
</comment>
<dbReference type="GO" id="GO:0003712">
    <property type="term" value="F:transcription coregulator activity"/>
    <property type="evidence" value="ECO:0007669"/>
    <property type="project" value="TreeGrafter"/>
</dbReference>
<comment type="subcellular location">
    <subcellularLocation>
        <location evidence="1">Nucleus</location>
    </subcellularLocation>
</comment>
<evidence type="ECO:0000256" key="2">
    <source>
        <dbReference type="ARBA" id="ARBA00006801"/>
    </source>
</evidence>
<dbReference type="GO" id="GO:0008270">
    <property type="term" value="F:zinc ion binding"/>
    <property type="evidence" value="ECO:0007669"/>
    <property type="project" value="UniProtKB-KW"/>
</dbReference>
<evidence type="ECO:0000256" key="5">
    <source>
        <dbReference type="ARBA" id="ARBA00023163"/>
    </source>
</evidence>
<dbReference type="GO" id="GO:0000785">
    <property type="term" value="C:chromatin"/>
    <property type="evidence" value="ECO:0007669"/>
    <property type="project" value="TreeGrafter"/>
</dbReference>
<evidence type="ECO:0000256" key="8">
    <source>
        <dbReference type="SAM" id="MobiDB-lite"/>
    </source>
</evidence>
<feature type="region of interest" description="Disordered" evidence="8">
    <location>
        <begin position="1"/>
        <end position="78"/>
    </location>
</feature>
<evidence type="ECO:0000256" key="7">
    <source>
        <dbReference type="PROSITE-ProRule" id="PRU00175"/>
    </source>
</evidence>
<dbReference type="Gene3D" id="2.60.120.650">
    <property type="entry name" value="Cupin"/>
    <property type="match status" value="1"/>
</dbReference>
<accession>A0AAW1XHH3</accession>
<keyword evidence="6" id="KW-0539">Nucleus</keyword>
<dbReference type="Pfam" id="PF10497">
    <property type="entry name" value="zf-4CXXC_R1"/>
    <property type="match status" value="1"/>
</dbReference>
<keyword evidence="7" id="KW-0862">Zinc</keyword>
<feature type="compositionally biased region" description="Basic and acidic residues" evidence="8">
    <location>
        <begin position="721"/>
        <end position="730"/>
    </location>
</feature>
<dbReference type="InterPro" id="IPR018866">
    <property type="entry name" value="Znf-4CXXC_R1"/>
</dbReference>
<evidence type="ECO:0000256" key="3">
    <source>
        <dbReference type="ARBA" id="ARBA00022723"/>
    </source>
</evidence>
<dbReference type="GO" id="GO:0006357">
    <property type="term" value="P:regulation of transcription by RNA polymerase II"/>
    <property type="evidence" value="ECO:0007669"/>
    <property type="project" value="TreeGrafter"/>
</dbReference>
<protein>
    <submittedName>
        <fullName evidence="11">Uncharacterized protein</fullName>
    </submittedName>
</protein>
<dbReference type="PROSITE" id="PS51184">
    <property type="entry name" value="JMJC"/>
    <property type="match status" value="1"/>
</dbReference>
<reference evidence="11 12" key="1">
    <citation type="journal article" date="2023" name="G3 (Bethesda)">
        <title>A chromosome-length genome assembly and annotation of blackberry (Rubus argutus, cv. 'Hillquist').</title>
        <authorList>
            <person name="Bruna T."/>
            <person name="Aryal R."/>
            <person name="Dudchenko O."/>
            <person name="Sargent D.J."/>
            <person name="Mead D."/>
            <person name="Buti M."/>
            <person name="Cavallini A."/>
            <person name="Hytonen T."/>
            <person name="Andres J."/>
            <person name="Pham M."/>
            <person name="Weisz D."/>
            <person name="Mascagni F."/>
            <person name="Usai G."/>
            <person name="Natali L."/>
            <person name="Bassil N."/>
            <person name="Fernandez G.E."/>
            <person name="Lomsadze A."/>
            <person name="Armour M."/>
            <person name="Olukolu B."/>
            <person name="Poorten T."/>
            <person name="Britton C."/>
            <person name="Davik J."/>
            <person name="Ashrafi H."/>
            <person name="Aiden E.L."/>
            <person name="Borodovsky M."/>
            <person name="Worthington M."/>
        </authorList>
    </citation>
    <scope>NUCLEOTIDE SEQUENCE [LARGE SCALE GENOMIC DNA]</scope>
    <source>
        <strain evidence="11">PI 553951</strain>
    </source>
</reference>
<sequence length="897" mass="102746">MEVLRLERGRPGQYTDKDIDASKREFSELLQHEKEELLQDLSDEGEKGNDGLPRTGTKSLSKKRPLTPVIGSSNGKRITKKPLASPIYYEDEDELLMDEMERDMEIAFMIKTKARRRGSPGRGNRSSSTDSRVKDELKNTTSYTSSSSPPSSPNSSVSVLRWDHGNLGRCTPRHIKQDNGDVCLKCHQCMQEEKTTIVSCSKCKKNSYCIRCIKQWYPQMKVKEVEELCPLCRRNCNCNACLHSTGMIQMPKRDISDYEKAQHLADLIRSLLPYLKEFSDEQLKEIEIEANIQGESPSNIIIEQTLCYNDERVYCNHCGTSIVDLHRSCPKCLYELCLSCCREIRQGCLLDRAEVKFQYRNMGSDYIHGGDPSLECCSLEAPEDHIKPLTRWTANDDASVTCAPKELGGCGDSNLTLKRILPCHWIANLEAKAKDILDIFQMNNSNFKHDSAEMRSAMLQKAASREDSCDNFLYCPDSRDTLKEGDLLRFRKHWINGEPVIVQNVLEQANGLSWEPMVMWRALSENMDPDSTSQFSEVKTIDCLAGCEVEINTRQFFEGYTEGRMYENLWPEMLKLKDWPPSDKFENLLPRHCDEFISALPFQEYTDPRAGILNLAVKLPPGVLKPDMGPKTYIAYGLVEELGRGDSVTKLHCDMSDAVNILTHTAEVKLGDEQQSAISRLKKLHRAQDERELNRVISHMDQARQSGEQREDEEILENYSSEEREFKVPEEESSISGSPSTGAVEETGGALWDIFRREDVPKLEDYLMKHYTEFRHTYCSLVERVVHPIHDQSFYLTVEHKRKLKEEYGVEPWTFVQRLGEAVFIPAGCPHQVRNLKSCTKVAVDFVSPENVHECLRLTEDFRKLPKNHRAREDKLEIKKMILYAVDHAVKDLEAFV</sequence>
<dbReference type="InterPro" id="IPR003347">
    <property type="entry name" value="JmjC_dom"/>
</dbReference>
<dbReference type="GO" id="GO:0031490">
    <property type="term" value="F:chromatin DNA binding"/>
    <property type="evidence" value="ECO:0007669"/>
    <property type="project" value="TreeGrafter"/>
</dbReference>
<dbReference type="PROSITE" id="PS50089">
    <property type="entry name" value="ZF_RING_2"/>
    <property type="match status" value="1"/>
</dbReference>
<dbReference type="EMBL" id="JBEDUW010000003">
    <property type="protein sequence ID" value="KAK9935977.1"/>
    <property type="molecule type" value="Genomic_DNA"/>
</dbReference>
<evidence type="ECO:0000256" key="6">
    <source>
        <dbReference type="ARBA" id="ARBA00023242"/>
    </source>
</evidence>
<evidence type="ECO:0000256" key="1">
    <source>
        <dbReference type="ARBA" id="ARBA00004123"/>
    </source>
</evidence>
<dbReference type="SUPFAM" id="SSF51197">
    <property type="entry name" value="Clavaminate synthase-like"/>
    <property type="match status" value="1"/>
</dbReference>
<keyword evidence="12" id="KW-1185">Reference proteome</keyword>
<keyword evidence="7" id="KW-0863">Zinc-finger</keyword>
<dbReference type="SMART" id="SM00558">
    <property type="entry name" value="JmjC"/>
    <property type="match status" value="1"/>
</dbReference>
<evidence type="ECO:0000259" key="10">
    <source>
        <dbReference type="PROSITE" id="PS51184"/>
    </source>
</evidence>
<name>A0AAW1XHH3_RUBAR</name>
<dbReference type="InterPro" id="IPR045109">
    <property type="entry name" value="LSDs-like"/>
</dbReference>
<keyword evidence="3" id="KW-0479">Metal-binding</keyword>
<dbReference type="GO" id="GO:0000118">
    <property type="term" value="C:histone deacetylase complex"/>
    <property type="evidence" value="ECO:0007669"/>
    <property type="project" value="TreeGrafter"/>
</dbReference>
<dbReference type="Pfam" id="PF02373">
    <property type="entry name" value="JmjC"/>
    <property type="match status" value="1"/>
</dbReference>
<comment type="caution">
    <text evidence="11">The sequence shown here is derived from an EMBL/GenBank/DDBJ whole genome shotgun (WGS) entry which is preliminary data.</text>
</comment>
<feature type="region of interest" description="Disordered" evidence="8">
    <location>
        <begin position="111"/>
        <end position="158"/>
    </location>
</feature>
<dbReference type="AlphaFoldDB" id="A0AAW1XHH3"/>
<proteinExistence type="inferred from homology"/>
<evidence type="ECO:0000313" key="12">
    <source>
        <dbReference type="Proteomes" id="UP001457282"/>
    </source>
</evidence>
<feature type="domain" description="RING-type" evidence="9">
    <location>
        <begin position="186"/>
        <end position="233"/>
    </location>
</feature>
<dbReference type="PANTHER" id="PTHR12549">
    <property type="entry name" value="JMJC DOMAIN-CONTAINING HISTONE DEMETHYLATION PROTEIN"/>
    <property type="match status" value="1"/>
</dbReference>
<keyword evidence="4" id="KW-0805">Transcription regulation</keyword>
<evidence type="ECO:0000313" key="11">
    <source>
        <dbReference type="EMBL" id="KAK9935977.1"/>
    </source>
</evidence>
<feature type="compositionally biased region" description="Low complexity" evidence="8">
    <location>
        <begin position="139"/>
        <end position="158"/>
    </location>
</feature>
<dbReference type="Proteomes" id="UP001457282">
    <property type="component" value="Unassembled WGS sequence"/>
</dbReference>
<evidence type="ECO:0000256" key="4">
    <source>
        <dbReference type="ARBA" id="ARBA00023015"/>
    </source>
</evidence>
<organism evidence="11 12">
    <name type="scientific">Rubus argutus</name>
    <name type="common">Southern blackberry</name>
    <dbReference type="NCBI Taxonomy" id="59490"/>
    <lineage>
        <taxon>Eukaryota</taxon>
        <taxon>Viridiplantae</taxon>
        <taxon>Streptophyta</taxon>
        <taxon>Embryophyta</taxon>
        <taxon>Tracheophyta</taxon>
        <taxon>Spermatophyta</taxon>
        <taxon>Magnoliopsida</taxon>
        <taxon>eudicotyledons</taxon>
        <taxon>Gunneridae</taxon>
        <taxon>Pentapetalae</taxon>
        <taxon>rosids</taxon>
        <taxon>fabids</taxon>
        <taxon>Rosales</taxon>
        <taxon>Rosaceae</taxon>
        <taxon>Rosoideae</taxon>
        <taxon>Rosoideae incertae sedis</taxon>
        <taxon>Rubus</taxon>
    </lineage>
</organism>